<dbReference type="Proteomes" id="UP000265882">
    <property type="component" value="Unassembled WGS sequence"/>
</dbReference>
<protein>
    <submittedName>
        <fullName evidence="1">Uncharacterized protein</fullName>
    </submittedName>
</protein>
<gene>
    <name evidence="1" type="ORF">C4520_04975</name>
</gene>
<dbReference type="EMBL" id="QZKU01000041">
    <property type="protein sequence ID" value="RJP24046.1"/>
    <property type="molecule type" value="Genomic_DNA"/>
</dbReference>
<sequence length="79" mass="8976">MAKLIIQPQTNRLPGRRPINADRNYILYFSCFFACGAGGQSSPSDLYPLLVQFFYRLNESINPAMRAHEILVDGHLFSN</sequence>
<comment type="caution">
    <text evidence="1">The sequence shown here is derived from an EMBL/GenBank/DDBJ whole genome shotgun (WGS) entry which is preliminary data.</text>
</comment>
<reference evidence="1 2" key="1">
    <citation type="journal article" date="2017" name="ISME J.">
        <title>Energy and carbon metabolisms in a deep terrestrial subsurface fluid microbial community.</title>
        <authorList>
            <person name="Momper L."/>
            <person name="Jungbluth S.P."/>
            <person name="Lee M.D."/>
            <person name="Amend J.P."/>
        </authorList>
    </citation>
    <scope>NUCLEOTIDE SEQUENCE [LARGE SCALE GENOMIC DNA]</scope>
    <source>
        <strain evidence="1">SURF_5</strain>
    </source>
</reference>
<organism evidence="1 2">
    <name type="scientific">Abyssobacteria bacterium (strain SURF_5)</name>
    <dbReference type="NCBI Taxonomy" id="2093360"/>
    <lineage>
        <taxon>Bacteria</taxon>
        <taxon>Pseudomonadati</taxon>
        <taxon>Candidatus Hydrogenedentota</taxon>
        <taxon>Candidatus Abyssobacteria</taxon>
    </lineage>
</organism>
<name>A0A3A4P0V7_ABYX5</name>
<evidence type="ECO:0000313" key="2">
    <source>
        <dbReference type="Proteomes" id="UP000265882"/>
    </source>
</evidence>
<dbReference type="AlphaFoldDB" id="A0A3A4P0V7"/>
<proteinExistence type="predicted"/>
<evidence type="ECO:0000313" key="1">
    <source>
        <dbReference type="EMBL" id="RJP24046.1"/>
    </source>
</evidence>
<accession>A0A3A4P0V7</accession>